<dbReference type="InterPro" id="IPR043128">
    <property type="entry name" value="Rev_trsase/Diguanyl_cyclase"/>
</dbReference>
<keyword evidence="5" id="KW-1185">Reference proteome</keyword>
<dbReference type="SUPFAM" id="SSF55781">
    <property type="entry name" value="GAF domain-like"/>
    <property type="match status" value="1"/>
</dbReference>
<protein>
    <submittedName>
        <fullName evidence="4">EAL domain-containing protein</fullName>
    </submittedName>
</protein>
<dbReference type="EMBL" id="CP133720">
    <property type="protein sequence ID" value="WMW79977.1"/>
    <property type="molecule type" value="Genomic_DNA"/>
</dbReference>
<dbReference type="SMART" id="SM00052">
    <property type="entry name" value="EAL"/>
    <property type="match status" value="1"/>
</dbReference>
<dbReference type="SUPFAM" id="SSF55785">
    <property type="entry name" value="PYP-like sensor domain (PAS domain)"/>
    <property type="match status" value="1"/>
</dbReference>
<evidence type="ECO:0000313" key="5">
    <source>
        <dbReference type="Proteomes" id="UP001181355"/>
    </source>
</evidence>
<dbReference type="InterPro" id="IPR035919">
    <property type="entry name" value="EAL_sf"/>
</dbReference>
<dbReference type="Gene3D" id="3.30.450.40">
    <property type="match status" value="1"/>
</dbReference>
<proteinExistence type="predicted"/>
<organism evidence="4 5">
    <name type="scientific">Undibacterium cyanobacteriorum</name>
    <dbReference type="NCBI Taxonomy" id="3073561"/>
    <lineage>
        <taxon>Bacteria</taxon>
        <taxon>Pseudomonadati</taxon>
        <taxon>Pseudomonadota</taxon>
        <taxon>Betaproteobacteria</taxon>
        <taxon>Burkholderiales</taxon>
        <taxon>Oxalobacteraceae</taxon>
        <taxon>Undibacterium</taxon>
    </lineage>
</organism>
<dbReference type="PROSITE" id="PS50883">
    <property type="entry name" value="EAL"/>
    <property type="match status" value="1"/>
</dbReference>
<evidence type="ECO:0000256" key="1">
    <source>
        <dbReference type="SAM" id="Phobius"/>
    </source>
</evidence>
<sequence>MPNRIKTDAWEVPVWALVSCVLVIIAVIIGQTWWSIEQDRSLTIAAANKNSLLNTRMFEEHANRVLNDAAREISAAADALQTQSDSVLRDEASVRQVLSAQRRGSPFIHALSVVDTKGLLWASSARFPVEPIDLSNQDYVKSLNKPNVNPRELVLGAVFTAKKPNQNFLPLARNYYDANSKLLGQVQAEISLAYFQEFYERVAKDAGAKVSLYDRDGQVIVQAMSEKSQYKKDDADNIVSDAIDSLMESNGRAESSVLSSDQSLAYTMLKMNDFPLVVAFARDLDSILLEWKKRFEQKVILAALTILFTLVLAFLLYKKITNLRLSRERLSDSERRYRLLFQDAQDGILLIDKSYHFVDGNQNALEMLAVDVKADLYSLDIGEFSADWRYTQPTVAAKKAEAIKKFVDLAFKGQVQKFEWIAHRRGKDWFSEVTLSRVLISNEAIVFCVMRDISQRKHAERMLQGQNQLLQLIGSSESLESILIDTCHFVERNNPHWHCGVQLLSLDQRLFTQTIGHHFPEILRRQLTEAPVCRGNGVWSEAVLGVVPVWVTDIPKAAEMEFIVQRKLLANYAAVGSWPIMGKTGLILGTFTLFTESTAALSNEDLSLISIATDVSSIAIEGKRAEEKAIRLAHYDEITKLPNRFLFNQYLSKALTYAEDSKSHLAVLLLDLDRFKAINDSFDHEEGDKVLRDVANRLKAELSEADTLARVGGDEFMLLLDRYKSPRELTDVAGRLLRAAATPFEIAGQELQISASIGIAIYPDDGVDSQVLMKHAEIAMYRAKHNGKNNYQFYDANMNVHTIERLSFEAQLRRAIENQEFVVHYQPKVSVKTGKIVGAEALIRWQHPENGLIYPTEFIALAEEAGLVGKMGMQVLETVCGSVAKFRQAKKKFGRIAINLSGAQFSDNGLLDELQKVVDFWEISSSDLEFEITESMVMNNHEQAIAHMDSLKAAGYTLSIDDFGTGYSSLAYLKRFPVNSLKIDKSFINDMPTNPNDTAIVMAIIAMAKTLGLKIVAEGVENKVQLDTLFSSQCDEYQGFYFSRAVPEEAFMELLEVEE</sequence>
<dbReference type="Gene3D" id="3.30.450.20">
    <property type="entry name" value="PAS domain"/>
    <property type="match status" value="3"/>
</dbReference>
<dbReference type="InterPro" id="IPR000014">
    <property type="entry name" value="PAS"/>
</dbReference>
<dbReference type="Pfam" id="PF13188">
    <property type="entry name" value="PAS_8"/>
    <property type="match status" value="1"/>
</dbReference>
<dbReference type="Proteomes" id="UP001181355">
    <property type="component" value="Chromosome"/>
</dbReference>
<keyword evidence="1" id="KW-0812">Transmembrane</keyword>
<reference evidence="4" key="1">
    <citation type="submission" date="2023-09" db="EMBL/GenBank/DDBJ databases">
        <title>Undibacterium sp. 20NA77.5 isolated from freshwater.</title>
        <authorList>
            <person name="Le V."/>
            <person name="Ko S.-R."/>
            <person name="Ahn C.-Y."/>
            <person name="Oh H.-M."/>
        </authorList>
    </citation>
    <scope>NUCLEOTIDE SEQUENCE</scope>
    <source>
        <strain evidence="4">20NA77.5</strain>
    </source>
</reference>
<dbReference type="CDD" id="cd12915">
    <property type="entry name" value="PDC2_DGC_like"/>
    <property type="match status" value="1"/>
</dbReference>
<dbReference type="PROSITE" id="PS50887">
    <property type="entry name" value="GGDEF"/>
    <property type="match status" value="1"/>
</dbReference>
<gene>
    <name evidence="4" type="ORF">RF679_15190</name>
</gene>
<evidence type="ECO:0000313" key="4">
    <source>
        <dbReference type="EMBL" id="WMW79977.1"/>
    </source>
</evidence>
<feature type="domain" description="GGDEF" evidence="3">
    <location>
        <begin position="663"/>
        <end position="796"/>
    </location>
</feature>
<dbReference type="InterPro" id="IPR052155">
    <property type="entry name" value="Biofilm_reg_signaling"/>
</dbReference>
<dbReference type="Gene3D" id="3.20.20.450">
    <property type="entry name" value="EAL domain"/>
    <property type="match status" value="1"/>
</dbReference>
<dbReference type="Pfam" id="PF00990">
    <property type="entry name" value="GGDEF"/>
    <property type="match status" value="1"/>
</dbReference>
<dbReference type="InterPro" id="IPR000160">
    <property type="entry name" value="GGDEF_dom"/>
</dbReference>
<dbReference type="InterPro" id="IPR001633">
    <property type="entry name" value="EAL_dom"/>
</dbReference>
<dbReference type="Pfam" id="PF00563">
    <property type="entry name" value="EAL"/>
    <property type="match status" value="1"/>
</dbReference>
<dbReference type="PANTHER" id="PTHR44757:SF2">
    <property type="entry name" value="BIOFILM ARCHITECTURE MAINTENANCE PROTEIN MBAA"/>
    <property type="match status" value="1"/>
</dbReference>
<feature type="transmembrane region" description="Helical" evidence="1">
    <location>
        <begin position="299"/>
        <end position="317"/>
    </location>
</feature>
<keyword evidence="1" id="KW-1133">Transmembrane helix</keyword>
<dbReference type="RefSeq" id="WP_309481470.1">
    <property type="nucleotide sequence ID" value="NZ_CP133720.1"/>
</dbReference>
<feature type="transmembrane region" description="Helical" evidence="1">
    <location>
        <begin position="12"/>
        <end position="34"/>
    </location>
</feature>
<feature type="domain" description="EAL" evidence="2">
    <location>
        <begin position="805"/>
        <end position="1059"/>
    </location>
</feature>
<dbReference type="InterPro" id="IPR029016">
    <property type="entry name" value="GAF-like_dom_sf"/>
</dbReference>
<name>A0ABY9RI28_9BURK</name>
<dbReference type="InterPro" id="IPR035965">
    <property type="entry name" value="PAS-like_dom_sf"/>
</dbReference>
<dbReference type="NCBIfam" id="TIGR00254">
    <property type="entry name" value="GGDEF"/>
    <property type="match status" value="1"/>
</dbReference>
<dbReference type="CDD" id="cd01949">
    <property type="entry name" value="GGDEF"/>
    <property type="match status" value="1"/>
</dbReference>
<dbReference type="SUPFAM" id="SSF55073">
    <property type="entry name" value="Nucleotide cyclase"/>
    <property type="match status" value="1"/>
</dbReference>
<dbReference type="PANTHER" id="PTHR44757">
    <property type="entry name" value="DIGUANYLATE CYCLASE DGCP"/>
    <property type="match status" value="1"/>
</dbReference>
<keyword evidence="1" id="KW-0472">Membrane</keyword>
<dbReference type="SUPFAM" id="SSF141868">
    <property type="entry name" value="EAL domain-like"/>
    <property type="match status" value="1"/>
</dbReference>
<dbReference type="SMART" id="SM00267">
    <property type="entry name" value="GGDEF"/>
    <property type="match status" value="1"/>
</dbReference>
<evidence type="ECO:0000259" key="3">
    <source>
        <dbReference type="PROSITE" id="PS50887"/>
    </source>
</evidence>
<dbReference type="CDD" id="cd12914">
    <property type="entry name" value="PDC1_DGC_like"/>
    <property type="match status" value="1"/>
</dbReference>
<accession>A0ABY9RI28</accession>
<dbReference type="Gene3D" id="3.30.70.270">
    <property type="match status" value="1"/>
</dbReference>
<dbReference type="InterPro" id="IPR029787">
    <property type="entry name" value="Nucleotide_cyclase"/>
</dbReference>
<evidence type="ECO:0000259" key="2">
    <source>
        <dbReference type="PROSITE" id="PS50883"/>
    </source>
</evidence>
<dbReference type="CDD" id="cd01948">
    <property type="entry name" value="EAL"/>
    <property type="match status" value="1"/>
</dbReference>